<dbReference type="AlphaFoldDB" id="A0A261F5P6"/>
<protein>
    <submittedName>
        <fullName evidence="1">Uncharacterized protein</fullName>
    </submittedName>
</protein>
<keyword evidence="2" id="KW-1185">Reference proteome</keyword>
<comment type="caution">
    <text evidence="1">The sequence shown here is derived from an EMBL/GenBank/DDBJ whole genome shotgun (WGS) entry which is preliminary data.</text>
</comment>
<dbReference type="RefSeq" id="WP_148140245.1">
    <property type="nucleotide sequence ID" value="NZ_JBHLWS010000013.1"/>
</dbReference>
<reference evidence="1 2" key="1">
    <citation type="journal article" date="2017" name="BMC Genomics">
        <title>Comparative genomic and phylogenomic analyses of the Bifidobacteriaceae family.</title>
        <authorList>
            <person name="Lugli G.A."/>
            <person name="Milani C."/>
            <person name="Turroni F."/>
            <person name="Duranti S."/>
            <person name="Mancabelli L."/>
            <person name="Mangifesta M."/>
            <person name="Ferrario C."/>
            <person name="Modesto M."/>
            <person name="Mattarelli P."/>
            <person name="Jiri K."/>
            <person name="van Sinderen D."/>
            <person name="Ventura M."/>
        </authorList>
    </citation>
    <scope>NUCLEOTIDE SEQUENCE [LARGE SCALE GENOMIC DNA]</scope>
    <source>
        <strain evidence="1 2">DSM 24762</strain>
    </source>
</reference>
<organism evidence="1 2">
    <name type="scientific">Alloscardovia macacae</name>
    <dbReference type="NCBI Taxonomy" id="1160091"/>
    <lineage>
        <taxon>Bacteria</taxon>
        <taxon>Bacillati</taxon>
        <taxon>Actinomycetota</taxon>
        <taxon>Actinomycetes</taxon>
        <taxon>Bifidobacteriales</taxon>
        <taxon>Bifidobacteriaceae</taxon>
        <taxon>Alloscardovia</taxon>
    </lineage>
</organism>
<proteinExistence type="predicted"/>
<sequence length="167" mass="18342">MKRVDGNLWRSVSGGWRSHTRMYRRALAVMSAVATLGVGLVSGPISSAVPSLSPEVAHAAEGTEERSTGVDLSVQIQKQDTALMGVEFTREITIENKGTEKAENAELKLKIQSEARLAEFSNIRMANTYVDDGVSYVDNVENPQELERPYYIPDTPSARFTLPAGKR</sequence>
<name>A0A261F5P6_9BIFI</name>
<evidence type="ECO:0000313" key="1">
    <source>
        <dbReference type="EMBL" id="OZG54226.1"/>
    </source>
</evidence>
<gene>
    <name evidence="1" type="ORF">ALMA_0687</name>
</gene>
<dbReference type="Proteomes" id="UP000243657">
    <property type="component" value="Unassembled WGS sequence"/>
</dbReference>
<evidence type="ECO:0000313" key="2">
    <source>
        <dbReference type="Proteomes" id="UP000243657"/>
    </source>
</evidence>
<dbReference type="EMBL" id="MWWT01000005">
    <property type="protein sequence ID" value="OZG54226.1"/>
    <property type="molecule type" value="Genomic_DNA"/>
</dbReference>
<accession>A0A261F5P6</accession>